<dbReference type="PANTHER" id="PTHR10996">
    <property type="entry name" value="2-HYDROXYACID DEHYDROGENASE-RELATED"/>
    <property type="match status" value="1"/>
</dbReference>
<protein>
    <recommendedName>
        <fullName evidence="5">Erythronate-4-phosphate dehydrogenase</fullName>
        <ecNumber evidence="5">1.1.1.290</ecNumber>
    </recommendedName>
</protein>
<feature type="binding site" evidence="5">
    <location>
        <position position="226"/>
    </location>
    <ligand>
        <name>NAD(+)</name>
        <dbReference type="ChEBI" id="CHEBI:57540"/>
    </ligand>
</feature>
<feature type="binding site" evidence="5">
    <location>
        <position position="142"/>
    </location>
    <ligand>
        <name>NAD(+)</name>
        <dbReference type="ChEBI" id="CHEBI:57540"/>
    </ligand>
</feature>
<dbReference type="SUPFAM" id="SSF51735">
    <property type="entry name" value="NAD(P)-binding Rossmann-fold domains"/>
    <property type="match status" value="1"/>
</dbReference>
<dbReference type="Proteomes" id="UP000823926">
    <property type="component" value="Unassembled WGS sequence"/>
</dbReference>
<dbReference type="HAMAP" id="MF_01825">
    <property type="entry name" value="PdxB"/>
    <property type="match status" value="1"/>
</dbReference>
<comment type="subunit">
    <text evidence="5">Homodimer.</text>
</comment>
<organism evidence="8 9">
    <name type="scientific">Candidatus Rikenella faecigallinarum</name>
    <dbReference type="NCBI Taxonomy" id="2838745"/>
    <lineage>
        <taxon>Bacteria</taxon>
        <taxon>Pseudomonadati</taxon>
        <taxon>Bacteroidota</taxon>
        <taxon>Bacteroidia</taxon>
        <taxon>Bacteroidales</taxon>
        <taxon>Rikenellaceae</taxon>
        <taxon>Rikenella</taxon>
    </lineage>
</organism>
<keyword evidence="1 5" id="KW-0963">Cytoplasm</keyword>
<feature type="active site" evidence="5">
    <location>
        <position position="202"/>
    </location>
</feature>
<reference evidence="8" key="2">
    <citation type="submission" date="2021-04" db="EMBL/GenBank/DDBJ databases">
        <authorList>
            <person name="Gilroy R."/>
        </authorList>
    </citation>
    <scope>NUCLEOTIDE SEQUENCE</scope>
    <source>
        <strain evidence="8">ChiBcec15-1070</strain>
    </source>
</reference>
<dbReference type="SUPFAM" id="SSF52283">
    <property type="entry name" value="Formate/glycerate dehydrogenase catalytic domain-like"/>
    <property type="match status" value="1"/>
</dbReference>
<evidence type="ECO:0000313" key="9">
    <source>
        <dbReference type="Proteomes" id="UP000823926"/>
    </source>
</evidence>
<dbReference type="Pfam" id="PF00389">
    <property type="entry name" value="2-Hacid_dh"/>
    <property type="match status" value="1"/>
</dbReference>
<dbReference type="EMBL" id="DXHL01000026">
    <property type="protein sequence ID" value="HIW10949.1"/>
    <property type="molecule type" value="Genomic_DNA"/>
</dbReference>
<dbReference type="InterPro" id="IPR050223">
    <property type="entry name" value="D-isomer_2-hydroxyacid_DH"/>
</dbReference>
<dbReference type="InterPro" id="IPR038251">
    <property type="entry name" value="PdxB_dimer_sf"/>
</dbReference>
<feature type="binding site" evidence="5">
    <location>
        <position position="45"/>
    </location>
    <ligand>
        <name>substrate</name>
    </ligand>
</feature>
<dbReference type="Pfam" id="PF02826">
    <property type="entry name" value="2-Hacid_dh_C"/>
    <property type="match status" value="1"/>
</dbReference>
<comment type="pathway">
    <text evidence="5">Cofactor biosynthesis; pyridoxine 5'-phosphate biosynthesis; pyridoxine 5'-phosphate from D-erythrose 4-phosphate: step 2/5.</text>
</comment>
<comment type="subcellular location">
    <subcellularLocation>
        <location evidence="5">Cytoplasm</location>
    </subcellularLocation>
</comment>
<dbReference type="InterPro" id="IPR036291">
    <property type="entry name" value="NAD(P)-bd_dom_sf"/>
</dbReference>
<evidence type="ECO:0000259" key="6">
    <source>
        <dbReference type="Pfam" id="PF00389"/>
    </source>
</evidence>
<accession>A0A9D1QE61</accession>
<comment type="catalytic activity">
    <reaction evidence="5">
        <text>4-phospho-D-erythronate + NAD(+) = (R)-3-hydroxy-2-oxo-4-phosphooxybutanoate + NADH + H(+)</text>
        <dbReference type="Rhea" id="RHEA:18829"/>
        <dbReference type="ChEBI" id="CHEBI:15378"/>
        <dbReference type="ChEBI" id="CHEBI:57540"/>
        <dbReference type="ChEBI" id="CHEBI:57945"/>
        <dbReference type="ChEBI" id="CHEBI:58538"/>
        <dbReference type="ChEBI" id="CHEBI:58766"/>
        <dbReference type="EC" id="1.1.1.290"/>
    </reaction>
</comment>
<feature type="domain" description="D-isomer specific 2-hydroxyacid dehydrogenase catalytic" evidence="6">
    <location>
        <begin position="21"/>
        <end position="97"/>
    </location>
</feature>
<dbReference type="InterPro" id="IPR006140">
    <property type="entry name" value="D-isomer_DH_NAD-bd"/>
</dbReference>
<dbReference type="InterPro" id="IPR020921">
    <property type="entry name" value="Erythronate-4-P_DHase"/>
</dbReference>
<evidence type="ECO:0000256" key="4">
    <source>
        <dbReference type="ARBA" id="ARBA00023096"/>
    </source>
</evidence>
<feature type="binding site" evidence="5">
    <location>
        <position position="66"/>
    </location>
    <ligand>
        <name>substrate</name>
    </ligand>
</feature>
<feature type="binding site" evidence="5">
    <location>
        <position position="251"/>
    </location>
    <ligand>
        <name>NAD(+)</name>
        <dbReference type="ChEBI" id="CHEBI:57540"/>
    </ligand>
</feature>
<feature type="binding site" evidence="5">
    <location>
        <position position="252"/>
    </location>
    <ligand>
        <name>substrate</name>
    </ligand>
</feature>
<dbReference type="GO" id="GO:0016618">
    <property type="term" value="F:hydroxypyruvate reductase [NAD(P)H] activity"/>
    <property type="evidence" value="ECO:0007669"/>
    <property type="project" value="TreeGrafter"/>
</dbReference>
<comment type="caution">
    <text evidence="5">Lacks conserved residue(s) required for the propagation of feature annotation.</text>
</comment>
<evidence type="ECO:0000313" key="8">
    <source>
        <dbReference type="EMBL" id="HIW10949.1"/>
    </source>
</evidence>
<comment type="function">
    <text evidence="5">Catalyzes the oxidation of erythronate-4-phosphate to 3-hydroxy-2-oxo-4-phosphonooxybutanoate.</text>
</comment>
<dbReference type="AlphaFoldDB" id="A0A9D1QE61"/>
<evidence type="ECO:0000256" key="5">
    <source>
        <dbReference type="HAMAP-Rule" id="MF_01825"/>
    </source>
</evidence>
<dbReference type="GO" id="GO:0030267">
    <property type="term" value="F:glyoxylate reductase (NADPH) activity"/>
    <property type="evidence" value="ECO:0007669"/>
    <property type="project" value="TreeGrafter"/>
</dbReference>
<keyword evidence="3 5" id="KW-0520">NAD</keyword>
<feature type="domain" description="D-isomer specific 2-hydroxyacid dehydrogenase NAD-binding" evidence="7">
    <location>
        <begin position="110"/>
        <end position="250"/>
    </location>
</feature>
<dbReference type="GO" id="GO:0005829">
    <property type="term" value="C:cytosol"/>
    <property type="evidence" value="ECO:0007669"/>
    <property type="project" value="TreeGrafter"/>
</dbReference>
<evidence type="ECO:0000256" key="3">
    <source>
        <dbReference type="ARBA" id="ARBA00023027"/>
    </source>
</evidence>
<reference evidence="8" key="1">
    <citation type="journal article" date="2021" name="PeerJ">
        <title>Extensive microbial diversity within the chicken gut microbiome revealed by metagenomics and culture.</title>
        <authorList>
            <person name="Gilroy R."/>
            <person name="Ravi A."/>
            <person name="Getino M."/>
            <person name="Pursley I."/>
            <person name="Horton D.L."/>
            <person name="Alikhan N.F."/>
            <person name="Baker D."/>
            <person name="Gharbi K."/>
            <person name="Hall N."/>
            <person name="Watson M."/>
            <person name="Adriaenssens E.M."/>
            <person name="Foster-Nyarko E."/>
            <person name="Jarju S."/>
            <person name="Secka A."/>
            <person name="Antonio M."/>
            <person name="Oren A."/>
            <person name="Chaudhuri R.R."/>
            <person name="La Ragione R."/>
            <person name="Hildebrand F."/>
            <person name="Pallen M.J."/>
        </authorList>
    </citation>
    <scope>NUCLEOTIDE SEQUENCE</scope>
    <source>
        <strain evidence="8">ChiBcec15-1070</strain>
    </source>
</reference>
<name>A0A9D1QE61_9BACT</name>
<dbReference type="CDD" id="cd12158">
    <property type="entry name" value="ErythrP_dh"/>
    <property type="match status" value="1"/>
</dbReference>
<keyword evidence="2 5" id="KW-0560">Oxidoreductase</keyword>
<comment type="caution">
    <text evidence="8">The sequence shown here is derived from an EMBL/GenBank/DDBJ whole genome shotgun (WGS) entry which is preliminary data.</text>
</comment>
<comment type="similarity">
    <text evidence="5">Belongs to the D-isomer specific 2-hydroxyacid dehydrogenase family. PdxB subfamily.</text>
</comment>
<gene>
    <name evidence="5" type="primary">pdxB</name>
    <name evidence="8" type="ORF">H9888_05535</name>
</gene>
<dbReference type="GO" id="GO:0033711">
    <property type="term" value="F:4-phosphoerythronate dehydrogenase activity"/>
    <property type="evidence" value="ECO:0007669"/>
    <property type="project" value="UniProtKB-EC"/>
</dbReference>
<keyword evidence="4 5" id="KW-0664">Pyridoxine biosynthesis</keyword>
<feature type="active site" evidence="5">
    <location>
        <position position="231"/>
    </location>
</feature>
<evidence type="ECO:0000256" key="1">
    <source>
        <dbReference type="ARBA" id="ARBA00022490"/>
    </source>
</evidence>
<dbReference type="InterPro" id="IPR029753">
    <property type="entry name" value="D-isomer_DH_CS"/>
</dbReference>
<evidence type="ECO:0000259" key="7">
    <source>
        <dbReference type="Pfam" id="PF02826"/>
    </source>
</evidence>
<dbReference type="Gene3D" id="3.30.1370.170">
    <property type="match status" value="1"/>
</dbReference>
<dbReference type="PROSITE" id="PS00671">
    <property type="entry name" value="D_2_HYDROXYACID_DH_3"/>
    <property type="match status" value="1"/>
</dbReference>
<dbReference type="InterPro" id="IPR029752">
    <property type="entry name" value="D-isomer_DH_CS1"/>
</dbReference>
<dbReference type="Gene3D" id="3.40.50.720">
    <property type="entry name" value="NAD(P)-binding Rossmann-like Domain"/>
    <property type="match status" value="2"/>
</dbReference>
<dbReference type="GO" id="GO:0051287">
    <property type="term" value="F:NAD binding"/>
    <property type="evidence" value="ECO:0007669"/>
    <property type="project" value="InterPro"/>
</dbReference>
<sequence>MKIVIDDKIPFIRGLFEPYTEVTYLPGSAIDAEAVRDADALIIRTRTRCNAALLEGSRVRLIATATIGYDHIDLAYCHTHGIAVSTAAGCNARGVLQWVFAALLALDMHPEGTTLGIIGVGHVGGAVRAAAEAVGFRVICCDPPRQQRHEPGTEHFVSATELLQQADVVTVHVLLDETTRGMASTEFFAAAKPGMVFLNSSRGEVVDEAALKTALREGRISRAVLDVWNGEPNIDRELLGMTTLATPHIAGYSLQGKAMGTTLSVRAVAAHLGLPIDPTWYPAEAPVQHPRSDLSWEWIAAHMPQHYDIRRDDTALRTTPEQFEELRGNYHFREEFF</sequence>
<dbReference type="InterPro" id="IPR006139">
    <property type="entry name" value="D-isomer_2_OHA_DH_cat_dom"/>
</dbReference>
<dbReference type="PROSITE" id="PS00065">
    <property type="entry name" value="D_2_HYDROXYACID_DH_1"/>
    <property type="match status" value="1"/>
</dbReference>
<proteinExistence type="inferred from homology"/>
<feature type="active site" description="Proton donor" evidence="5">
    <location>
        <position position="248"/>
    </location>
</feature>
<dbReference type="EC" id="1.1.1.290" evidence="5"/>
<dbReference type="GO" id="GO:0008615">
    <property type="term" value="P:pyridoxine biosynthetic process"/>
    <property type="evidence" value="ECO:0007669"/>
    <property type="project" value="UniProtKB-UniRule"/>
</dbReference>
<evidence type="ECO:0000256" key="2">
    <source>
        <dbReference type="ARBA" id="ARBA00023002"/>
    </source>
</evidence>
<dbReference type="GO" id="GO:0046983">
    <property type="term" value="F:protein dimerization activity"/>
    <property type="evidence" value="ECO:0007669"/>
    <property type="project" value="InterPro"/>
</dbReference>